<proteinExistence type="predicted"/>
<accession>A0A926N4U2</accession>
<gene>
    <name evidence="1" type="ORF">IC620_01550</name>
</gene>
<dbReference type="RefSeq" id="WP_191141337.1">
    <property type="nucleotide sequence ID" value="NZ_JACXAH010000002.1"/>
</dbReference>
<name>A0A926N4U2_9BACL</name>
<comment type="caution">
    <text evidence="1">The sequence shown here is derived from an EMBL/GenBank/DDBJ whole genome shotgun (WGS) entry which is preliminary data.</text>
</comment>
<reference evidence="1" key="1">
    <citation type="submission" date="2020-09" db="EMBL/GenBank/DDBJ databases">
        <title>A novel bacterium of genus Hazenella, isolated from South China Sea.</title>
        <authorList>
            <person name="Huang H."/>
            <person name="Mo K."/>
            <person name="Hu Y."/>
        </authorList>
    </citation>
    <scope>NUCLEOTIDE SEQUENCE</scope>
    <source>
        <strain evidence="1">IB182357</strain>
    </source>
</reference>
<protein>
    <submittedName>
        <fullName evidence="1">Uncharacterized protein</fullName>
    </submittedName>
</protein>
<evidence type="ECO:0000313" key="2">
    <source>
        <dbReference type="Proteomes" id="UP000661691"/>
    </source>
</evidence>
<keyword evidence="2" id="KW-1185">Reference proteome</keyword>
<sequence length="95" mass="11141">MDLYTGEVYPLPDGDGGLMATKCEDGTWIVWEFWLGLPCMSHIAFFNWEEVVIFLFEEADNYNAVWIPEIFGFREEVNPFQNEPDFEFYREVLGG</sequence>
<dbReference type="AlphaFoldDB" id="A0A926N4U2"/>
<organism evidence="1 2">
    <name type="scientific">Polycladospora coralii</name>
    <dbReference type="NCBI Taxonomy" id="2771432"/>
    <lineage>
        <taxon>Bacteria</taxon>
        <taxon>Bacillati</taxon>
        <taxon>Bacillota</taxon>
        <taxon>Bacilli</taxon>
        <taxon>Bacillales</taxon>
        <taxon>Thermoactinomycetaceae</taxon>
        <taxon>Polycladospora</taxon>
    </lineage>
</organism>
<evidence type="ECO:0000313" key="1">
    <source>
        <dbReference type="EMBL" id="MBD1371044.1"/>
    </source>
</evidence>
<dbReference type="EMBL" id="JACXAH010000002">
    <property type="protein sequence ID" value="MBD1371044.1"/>
    <property type="molecule type" value="Genomic_DNA"/>
</dbReference>
<dbReference type="Proteomes" id="UP000661691">
    <property type="component" value="Unassembled WGS sequence"/>
</dbReference>